<name>A0A4P6UN89_9BACL</name>
<dbReference type="Gene3D" id="1.10.357.10">
    <property type="entry name" value="Tetracycline Repressor, domain 2"/>
    <property type="match status" value="1"/>
</dbReference>
<dbReference type="PROSITE" id="PS01081">
    <property type="entry name" value="HTH_TETR_1"/>
    <property type="match status" value="1"/>
</dbReference>
<dbReference type="Proteomes" id="UP000291151">
    <property type="component" value="Chromosome"/>
</dbReference>
<protein>
    <submittedName>
        <fullName evidence="7">TetR family transcriptional regulator</fullName>
    </submittedName>
</protein>
<dbReference type="SUPFAM" id="SSF48498">
    <property type="entry name" value="Tetracyclin repressor-like, C-terminal domain"/>
    <property type="match status" value="1"/>
</dbReference>
<evidence type="ECO:0000259" key="6">
    <source>
        <dbReference type="PROSITE" id="PS50977"/>
    </source>
</evidence>
<keyword evidence="2" id="KW-0805">Transcription regulation</keyword>
<dbReference type="InterPro" id="IPR036271">
    <property type="entry name" value="Tet_transcr_reg_TetR-rel_C_sf"/>
</dbReference>
<accession>A0A4P6UN89</accession>
<keyword evidence="4" id="KW-0804">Transcription</keyword>
<dbReference type="RefSeq" id="WP_208650920.1">
    <property type="nucleotide sequence ID" value="NZ_CP036528.1"/>
</dbReference>
<proteinExistence type="predicted"/>
<keyword evidence="3 5" id="KW-0238">DNA-binding</keyword>
<dbReference type="PROSITE" id="PS50977">
    <property type="entry name" value="HTH_TETR_2"/>
    <property type="match status" value="1"/>
</dbReference>
<dbReference type="Pfam" id="PF13977">
    <property type="entry name" value="TetR_C_6"/>
    <property type="match status" value="1"/>
</dbReference>
<evidence type="ECO:0000313" key="7">
    <source>
        <dbReference type="EMBL" id="QBK24649.1"/>
    </source>
</evidence>
<evidence type="ECO:0000256" key="1">
    <source>
        <dbReference type="ARBA" id="ARBA00022491"/>
    </source>
</evidence>
<evidence type="ECO:0000256" key="3">
    <source>
        <dbReference type="ARBA" id="ARBA00023125"/>
    </source>
</evidence>
<dbReference type="InterPro" id="IPR023772">
    <property type="entry name" value="DNA-bd_HTH_TetR-type_CS"/>
</dbReference>
<dbReference type="KEGG" id="uth:DKZ56_01255"/>
<dbReference type="AlphaFoldDB" id="A0A4P6UN89"/>
<gene>
    <name evidence="7" type="ORF">DKZ56_01255</name>
</gene>
<dbReference type="Pfam" id="PF00440">
    <property type="entry name" value="TetR_N"/>
    <property type="match status" value="1"/>
</dbReference>
<dbReference type="GO" id="GO:0003677">
    <property type="term" value="F:DNA binding"/>
    <property type="evidence" value="ECO:0007669"/>
    <property type="project" value="UniProtKB-UniRule"/>
</dbReference>
<keyword evidence="8" id="KW-1185">Reference proteome</keyword>
<sequence length="191" mass="22319">MPKLVDHEERRKIIAKATWNVIAREGLGGASVRSIAKEANLSLGAVRHYFQTQEELLEFAMQLVEEQVTERILKHLQSSLPPKEQVLNILMELITPEEKKVEMQVWLEYVSYKIRKKELQKESVHETISEILHRLKKAGLLKEEIVLEEEIVFLHALIDGLALHILMGLVPIERERIRYLLKKELDRIFVE</sequence>
<organism evidence="7 8">
    <name type="scientific">Ureibacillus thermophilus</name>
    <dbReference type="NCBI Taxonomy" id="367743"/>
    <lineage>
        <taxon>Bacteria</taxon>
        <taxon>Bacillati</taxon>
        <taxon>Bacillota</taxon>
        <taxon>Bacilli</taxon>
        <taxon>Bacillales</taxon>
        <taxon>Caryophanaceae</taxon>
        <taxon>Ureibacillus</taxon>
    </lineage>
</organism>
<dbReference type="PANTHER" id="PTHR43479">
    <property type="entry name" value="ACREF/ENVCD OPERON REPRESSOR-RELATED"/>
    <property type="match status" value="1"/>
</dbReference>
<feature type="domain" description="HTH tetR-type" evidence="6">
    <location>
        <begin position="8"/>
        <end position="68"/>
    </location>
</feature>
<dbReference type="SUPFAM" id="SSF46689">
    <property type="entry name" value="Homeodomain-like"/>
    <property type="match status" value="1"/>
</dbReference>
<keyword evidence="1" id="KW-0678">Repressor</keyword>
<dbReference type="InterPro" id="IPR050624">
    <property type="entry name" value="HTH-type_Tx_Regulator"/>
</dbReference>
<dbReference type="PANTHER" id="PTHR43479:SF11">
    <property type="entry name" value="ACREF_ENVCD OPERON REPRESSOR-RELATED"/>
    <property type="match status" value="1"/>
</dbReference>
<evidence type="ECO:0000313" key="8">
    <source>
        <dbReference type="Proteomes" id="UP000291151"/>
    </source>
</evidence>
<feature type="DNA-binding region" description="H-T-H motif" evidence="5">
    <location>
        <begin position="31"/>
        <end position="50"/>
    </location>
</feature>
<evidence type="ECO:0000256" key="2">
    <source>
        <dbReference type="ARBA" id="ARBA00023015"/>
    </source>
</evidence>
<dbReference type="InterPro" id="IPR039538">
    <property type="entry name" value="BetI_C"/>
</dbReference>
<reference evidence="7 8" key="1">
    <citation type="submission" date="2019-02" db="EMBL/GenBank/DDBJ databases">
        <title>Ureibacillus thermophilus.</title>
        <authorList>
            <person name="Sunny J.S."/>
            <person name="Natarajan A."/>
            <person name="Saleena L.M."/>
        </authorList>
    </citation>
    <scope>NUCLEOTIDE SEQUENCE [LARGE SCALE GENOMIC DNA]</scope>
    <source>
        <strain evidence="7 8">LM102</strain>
    </source>
</reference>
<dbReference type="InterPro" id="IPR009057">
    <property type="entry name" value="Homeodomain-like_sf"/>
</dbReference>
<dbReference type="EMBL" id="CP036528">
    <property type="protein sequence ID" value="QBK24649.1"/>
    <property type="molecule type" value="Genomic_DNA"/>
</dbReference>
<evidence type="ECO:0000256" key="5">
    <source>
        <dbReference type="PROSITE-ProRule" id="PRU00335"/>
    </source>
</evidence>
<dbReference type="InterPro" id="IPR001647">
    <property type="entry name" value="HTH_TetR"/>
</dbReference>
<evidence type="ECO:0000256" key="4">
    <source>
        <dbReference type="ARBA" id="ARBA00023163"/>
    </source>
</evidence>